<sequence>MQVCALIPCYRHRHRLAQTLMQLRQYDLPCLVIDDGSEPDDAAAIAHICEQAGDGVQLIRHNRNRGKGAAVMTGFQAAATQGFSHALQIDADGQHNTQDIPRFLNQAQASPEAVITGIPQYDQSVPRHRLYARYLTHAWVWIETLSLELKDTMCGFRLYPLSAVMALIQQVNIGQRMDFDTDILVRLYWQGVPVIQQPTRVIYPQDGRSNFRPWQDNLLISWMHTRLVCGMLKRQGLRLWPKRRQTVDPQQGCPSQPTTPSIHWAKTRERGSLKGLMLMSWLYRHGGRPLFKAVLYFVVAYFFLTGRNARQASADYLQRLYQFTGGTSPKPSLKHNWQHFLNFSQAIITRLDAWHQHGQITPQVDTQAPDTLKQHLSTGKGIFILVSHMGNIELCRALAEHKSLRLNILLHSRNAEKINQVVRSLQLDTPIRLIQVDDIDPSTSIDLAQRIEAGEWVIMAADRTPVSGATRTFEIPFLGQPALFPQGPFILASLMRCPVYSMFCLKTSAHQWQVHWHEIADHLNGPRKTRWPRLQHACETYVAQLEQACQRQPLQWFNFYDFWARPHSMSPTQPTAKQDHTL</sequence>
<comment type="caution">
    <text evidence="8">The sequence shown here is derived from an EMBL/GenBank/DDBJ whole genome shotgun (WGS) entry which is preliminary data.</text>
</comment>
<keyword evidence="6" id="KW-0012">Acyltransferase</keyword>
<dbReference type="PANTHER" id="PTHR10859:SF91">
    <property type="entry name" value="DOLICHYL-PHOSPHATE BETA-GLUCOSYLTRANSFERASE"/>
    <property type="match status" value="1"/>
</dbReference>
<name>A0A1E2VCT2_9GAMM</name>
<protein>
    <recommendedName>
        <fullName evidence="7">Glycosyltransferase 2-like domain-containing protein</fullName>
    </recommendedName>
</protein>
<dbReference type="PANTHER" id="PTHR10859">
    <property type="entry name" value="GLYCOSYL TRANSFERASE"/>
    <property type="match status" value="1"/>
</dbReference>
<dbReference type="GO" id="GO:0005886">
    <property type="term" value="C:plasma membrane"/>
    <property type="evidence" value="ECO:0007669"/>
    <property type="project" value="UniProtKB-SubCell"/>
</dbReference>
<dbReference type="GO" id="GO:0006487">
    <property type="term" value="P:protein N-linked glycosylation"/>
    <property type="evidence" value="ECO:0007669"/>
    <property type="project" value="TreeGrafter"/>
</dbReference>
<dbReference type="OrthoDB" id="9808633at2"/>
<dbReference type="Pfam" id="PF03279">
    <property type="entry name" value="Lip_A_acyltrans"/>
    <property type="match status" value="1"/>
</dbReference>
<dbReference type="GO" id="GO:0016746">
    <property type="term" value="F:acyltransferase activity"/>
    <property type="evidence" value="ECO:0007669"/>
    <property type="project" value="UniProtKB-KW"/>
</dbReference>
<evidence type="ECO:0000256" key="4">
    <source>
        <dbReference type="ARBA" id="ARBA00022679"/>
    </source>
</evidence>
<comment type="subcellular location">
    <subcellularLocation>
        <location evidence="1">Cell inner membrane</location>
    </subcellularLocation>
</comment>
<proteinExistence type="predicted"/>
<gene>
    <name evidence="8" type="ORF">BFW38_13915</name>
</gene>
<dbReference type="AlphaFoldDB" id="A0A1E2VCT2"/>
<feature type="domain" description="Glycosyltransferase 2-like" evidence="7">
    <location>
        <begin position="5"/>
        <end position="134"/>
    </location>
</feature>
<evidence type="ECO:0000259" key="7">
    <source>
        <dbReference type="Pfam" id="PF00535"/>
    </source>
</evidence>
<keyword evidence="4" id="KW-0808">Transferase</keyword>
<dbReference type="SUPFAM" id="SSF53448">
    <property type="entry name" value="Nucleotide-diphospho-sugar transferases"/>
    <property type="match status" value="1"/>
</dbReference>
<keyword evidence="5" id="KW-0472">Membrane</keyword>
<evidence type="ECO:0000313" key="9">
    <source>
        <dbReference type="Proteomes" id="UP000094291"/>
    </source>
</evidence>
<dbReference type="Gene3D" id="3.90.550.10">
    <property type="entry name" value="Spore Coat Polysaccharide Biosynthesis Protein SpsA, Chain A"/>
    <property type="match status" value="1"/>
</dbReference>
<dbReference type="InterPro" id="IPR001173">
    <property type="entry name" value="Glyco_trans_2-like"/>
</dbReference>
<evidence type="ECO:0000256" key="3">
    <source>
        <dbReference type="ARBA" id="ARBA00022519"/>
    </source>
</evidence>
<dbReference type="CDD" id="cd07984">
    <property type="entry name" value="LPLAT_LABLAT-like"/>
    <property type="match status" value="1"/>
</dbReference>
<dbReference type="InterPro" id="IPR029044">
    <property type="entry name" value="Nucleotide-diphossugar_trans"/>
</dbReference>
<evidence type="ECO:0000256" key="1">
    <source>
        <dbReference type="ARBA" id="ARBA00004533"/>
    </source>
</evidence>
<evidence type="ECO:0000256" key="5">
    <source>
        <dbReference type="ARBA" id="ARBA00023136"/>
    </source>
</evidence>
<dbReference type="Pfam" id="PF00535">
    <property type="entry name" value="Glycos_transf_2"/>
    <property type="match status" value="1"/>
</dbReference>
<dbReference type="RefSeq" id="WP_068999447.1">
    <property type="nucleotide sequence ID" value="NZ_MDTQ01000001.1"/>
</dbReference>
<organism evidence="8 9">
    <name type="scientific">Terasakiispira papahanaumokuakeensis</name>
    <dbReference type="NCBI Taxonomy" id="197479"/>
    <lineage>
        <taxon>Bacteria</taxon>
        <taxon>Pseudomonadati</taxon>
        <taxon>Pseudomonadota</taxon>
        <taxon>Gammaproteobacteria</taxon>
        <taxon>Oceanospirillales</taxon>
        <taxon>Terasakiispira</taxon>
    </lineage>
</organism>
<keyword evidence="2" id="KW-1003">Cell membrane</keyword>
<dbReference type="EMBL" id="MDTQ01000001">
    <property type="protein sequence ID" value="ODC04465.1"/>
    <property type="molecule type" value="Genomic_DNA"/>
</dbReference>
<dbReference type="Proteomes" id="UP000094291">
    <property type="component" value="Unassembled WGS sequence"/>
</dbReference>
<dbReference type="InterPro" id="IPR004960">
    <property type="entry name" value="LipA_acyltrans"/>
</dbReference>
<reference evidence="8 9" key="1">
    <citation type="submission" date="2016-08" db="EMBL/GenBank/DDBJ databases">
        <authorList>
            <person name="Seilhamer J.J."/>
        </authorList>
    </citation>
    <scope>NUCLEOTIDE SEQUENCE [LARGE SCALE GENOMIC DNA]</scope>
    <source>
        <strain evidence="8 9">PH27A</strain>
    </source>
</reference>
<dbReference type="GO" id="GO:0009247">
    <property type="term" value="P:glycolipid biosynthetic process"/>
    <property type="evidence" value="ECO:0007669"/>
    <property type="project" value="UniProtKB-ARBA"/>
</dbReference>
<keyword evidence="9" id="KW-1185">Reference proteome</keyword>
<dbReference type="CDD" id="cd04179">
    <property type="entry name" value="DPM_DPG-synthase_like"/>
    <property type="match status" value="1"/>
</dbReference>
<evidence type="ECO:0000256" key="6">
    <source>
        <dbReference type="ARBA" id="ARBA00023315"/>
    </source>
</evidence>
<keyword evidence="3" id="KW-0997">Cell inner membrane</keyword>
<evidence type="ECO:0000313" key="8">
    <source>
        <dbReference type="EMBL" id="ODC04465.1"/>
    </source>
</evidence>
<dbReference type="STRING" id="197479.BFW38_13915"/>
<accession>A0A1E2VCT2</accession>
<evidence type="ECO:0000256" key="2">
    <source>
        <dbReference type="ARBA" id="ARBA00022475"/>
    </source>
</evidence>